<name>A0A9D1G0A7_9FIRM</name>
<dbReference type="AlphaFoldDB" id="A0A9D1G0A7"/>
<reference evidence="1" key="2">
    <citation type="journal article" date="2021" name="PeerJ">
        <title>Extensive microbial diversity within the chicken gut microbiome revealed by metagenomics and culture.</title>
        <authorList>
            <person name="Gilroy R."/>
            <person name="Ravi A."/>
            <person name="Getino M."/>
            <person name="Pursley I."/>
            <person name="Horton D.L."/>
            <person name="Alikhan N.F."/>
            <person name="Baker D."/>
            <person name="Gharbi K."/>
            <person name="Hall N."/>
            <person name="Watson M."/>
            <person name="Adriaenssens E.M."/>
            <person name="Foster-Nyarko E."/>
            <person name="Jarju S."/>
            <person name="Secka A."/>
            <person name="Antonio M."/>
            <person name="Oren A."/>
            <person name="Chaudhuri R.R."/>
            <person name="La Ragione R."/>
            <person name="Hildebrand F."/>
            <person name="Pallen M.J."/>
        </authorList>
    </citation>
    <scope>NUCLEOTIDE SEQUENCE</scope>
    <source>
        <strain evidence="1">13766</strain>
    </source>
</reference>
<organism evidence="1 2">
    <name type="scientific">Candidatus Alectryocaccomicrobium excrementavium</name>
    <dbReference type="NCBI Taxonomy" id="2840668"/>
    <lineage>
        <taxon>Bacteria</taxon>
        <taxon>Bacillati</taxon>
        <taxon>Bacillota</taxon>
        <taxon>Clostridia</taxon>
        <taxon>Candidatus Alectryocaccomicrobium</taxon>
    </lineage>
</organism>
<protein>
    <submittedName>
        <fullName evidence="1">Uncharacterized protein</fullName>
    </submittedName>
</protein>
<evidence type="ECO:0000313" key="1">
    <source>
        <dbReference type="EMBL" id="HIS92704.1"/>
    </source>
</evidence>
<reference evidence="1" key="1">
    <citation type="submission" date="2020-10" db="EMBL/GenBank/DDBJ databases">
        <authorList>
            <person name="Gilroy R."/>
        </authorList>
    </citation>
    <scope>NUCLEOTIDE SEQUENCE</scope>
    <source>
        <strain evidence="1">13766</strain>
    </source>
</reference>
<comment type="caution">
    <text evidence="1">The sequence shown here is derived from an EMBL/GenBank/DDBJ whole genome shotgun (WGS) entry which is preliminary data.</text>
</comment>
<accession>A0A9D1G0A7</accession>
<dbReference type="EMBL" id="DVJN01000133">
    <property type="protein sequence ID" value="HIS92704.1"/>
    <property type="molecule type" value="Genomic_DNA"/>
</dbReference>
<evidence type="ECO:0000313" key="2">
    <source>
        <dbReference type="Proteomes" id="UP000824140"/>
    </source>
</evidence>
<sequence>MAMVECAVCGRMTQSRSARSCGDCGAPLCEDCARENQGFCAQCRDGGWQ</sequence>
<gene>
    <name evidence="1" type="ORF">IAA84_06755</name>
</gene>
<dbReference type="Proteomes" id="UP000824140">
    <property type="component" value="Unassembled WGS sequence"/>
</dbReference>
<proteinExistence type="predicted"/>